<gene>
    <name evidence="1" type="ORF">C5469_16515</name>
</gene>
<comment type="caution">
    <text evidence="1">The sequence shown here is derived from an EMBL/GenBank/DDBJ whole genome shotgun (WGS) entry which is preliminary data.</text>
</comment>
<reference evidence="1 2" key="1">
    <citation type="submission" date="2018-02" db="EMBL/GenBank/DDBJ databases">
        <authorList>
            <person name="Machado R.A."/>
        </authorList>
    </citation>
    <scope>NUCLEOTIDE SEQUENCE [LARGE SCALE GENOMIC DNA]</scope>
    <source>
        <strain evidence="1 2">DSM 19724</strain>
    </source>
</reference>
<evidence type="ECO:0000313" key="2">
    <source>
        <dbReference type="Proteomes" id="UP000591844"/>
    </source>
</evidence>
<name>A0A7X5QG93_9GAMM</name>
<organism evidence="1 2">
    <name type="scientific">Photorhabdus cinerea</name>
    <dbReference type="NCBI Taxonomy" id="471575"/>
    <lineage>
        <taxon>Bacteria</taxon>
        <taxon>Pseudomonadati</taxon>
        <taxon>Pseudomonadota</taxon>
        <taxon>Gammaproteobacteria</taxon>
        <taxon>Enterobacterales</taxon>
        <taxon>Morganellaceae</taxon>
        <taxon>Photorhabdus</taxon>
    </lineage>
</organism>
<accession>A0A7X5QG93</accession>
<sequence length="94" mass="10508">MQRNHEKPVASFLLRLRNQDTPTGISAETLEALVNVTGMSKTELTHLALRNLADQYLPHYERDDGPLTNEQLSTIRNASEANALSDDVFTQSLI</sequence>
<dbReference type="Proteomes" id="UP000591844">
    <property type="component" value="Unassembled WGS sequence"/>
</dbReference>
<keyword evidence="2" id="KW-1185">Reference proteome</keyword>
<proteinExistence type="predicted"/>
<dbReference type="AlphaFoldDB" id="A0A7X5QG93"/>
<protein>
    <submittedName>
        <fullName evidence="1">Uncharacterized protein</fullName>
    </submittedName>
</protein>
<dbReference type="EMBL" id="PUJW01000018">
    <property type="protein sequence ID" value="NHB93655.1"/>
    <property type="molecule type" value="Genomic_DNA"/>
</dbReference>
<dbReference type="RefSeq" id="WP_166308941.1">
    <property type="nucleotide sequence ID" value="NZ_CAWPIB010000018.1"/>
</dbReference>
<evidence type="ECO:0000313" key="1">
    <source>
        <dbReference type="EMBL" id="NHB93655.1"/>
    </source>
</evidence>